<protein>
    <recommendedName>
        <fullName evidence="3">Phage tail protein</fullName>
    </recommendedName>
</protein>
<evidence type="ECO:0000313" key="1">
    <source>
        <dbReference type="EMBL" id="BAD78970.1"/>
    </source>
</evidence>
<dbReference type="AlphaFoldDB" id="A0A0H3K1T8"/>
<evidence type="ECO:0000313" key="2">
    <source>
        <dbReference type="Proteomes" id="UP000001175"/>
    </source>
</evidence>
<dbReference type="KEGG" id="syc:syc0780_c"/>
<dbReference type="GeneID" id="72429593"/>
<dbReference type="InterPro" id="IPR008861">
    <property type="entry name" value="GpX-like"/>
</dbReference>
<dbReference type="Pfam" id="PF05489">
    <property type="entry name" value="Phage_tail_X"/>
    <property type="match status" value="1"/>
</dbReference>
<accession>A0A0H3K1T8</accession>
<evidence type="ECO:0008006" key="3">
    <source>
        <dbReference type="Google" id="ProtNLM"/>
    </source>
</evidence>
<dbReference type="eggNOG" id="COG5004">
    <property type="taxonomic scope" value="Bacteria"/>
</dbReference>
<dbReference type="EMBL" id="AP008231">
    <property type="protein sequence ID" value="BAD78970.1"/>
    <property type="molecule type" value="Genomic_DNA"/>
</dbReference>
<name>A0A0H3K1T8_SYNP6</name>
<reference evidence="1 2" key="1">
    <citation type="journal article" date="2007" name="Photosyn. Res.">
        <title>Complete nucleotide sequence of the freshwater unicellular cyanobacterium Synechococcus elongatus PCC 6301 chromosome: gene content and organization.</title>
        <authorList>
            <person name="Sugita C."/>
            <person name="Ogata K."/>
            <person name="Shikata M."/>
            <person name="Jikuya H."/>
            <person name="Takano J."/>
            <person name="Furumichi M."/>
            <person name="Kanehisa M."/>
            <person name="Omata T."/>
            <person name="Sugiura M."/>
            <person name="Sugita M."/>
        </authorList>
    </citation>
    <scope>NUCLEOTIDE SEQUENCE [LARGE SCALE GENOMIC DNA]</scope>
    <source>
        <strain evidence="2">ATCC 27144 / PCC 6301 / SAUG 1402/1</strain>
    </source>
</reference>
<sequence>MALYITRQFDEIDEICWRYYGRTEGTVEPVLEANPGLSDMLPILPGDVAIDLPELPEPTTRNVLRIWTEA</sequence>
<dbReference type="RefSeq" id="WP_011243092.1">
    <property type="nucleotide sequence ID" value="NC_006576.1"/>
</dbReference>
<dbReference type="Proteomes" id="UP000001175">
    <property type="component" value="Chromosome"/>
</dbReference>
<organism evidence="1 2">
    <name type="scientific">Synechococcus sp. (strain ATCC 27144 / PCC 6301 / SAUG 1402/1)</name>
    <name type="common">Anacystis nidulans</name>
    <dbReference type="NCBI Taxonomy" id="269084"/>
    <lineage>
        <taxon>Bacteria</taxon>
        <taxon>Bacillati</taxon>
        <taxon>Cyanobacteriota</taxon>
        <taxon>Cyanophyceae</taxon>
        <taxon>Synechococcales</taxon>
        <taxon>Synechococcaceae</taxon>
        <taxon>Synechococcus</taxon>
    </lineage>
</organism>
<proteinExistence type="predicted"/>
<gene>
    <name evidence="1" type="ordered locus">syc0780_c</name>
</gene>